<evidence type="ECO:0000313" key="5">
    <source>
        <dbReference type="Proteomes" id="UP001305779"/>
    </source>
</evidence>
<name>A0ABR0E1H1_ZASCE</name>
<feature type="signal peptide" evidence="2">
    <location>
        <begin position="1"/>
        <end position="20"/>
    </location>
</feature>
<comment type="caution">
    <text evidence="4">The sequence shown here is derived from an EMBL/GenBank/DDBJ whole genome shotgun (WGS) entry which is preliminary data.</text>
</comment>
<feature type="region of interest" description="Disordered" evidence="1">
    <location>
        <begin position="124"/>
        <end position="143"/>
    </location>
</feature>
<evidence type="ECO:0000256" key="1">
    <source>
        <dbReference type="SAM" id="MobiDB-lite"/>
    </source>
</evidence>
<dbReference type="Gene3D" id="3.50.4.10">
    <property type="entry name" value="Hepatocyte Growth Factor"/>
    <property type="match status" value="1"/>
</dbReference>
<dbReference type="EMBL" id="JAXOVC010000012">
    <property type="protein sequence ID" value="KAK4495164.1"/>
    <property type="molecule type" value="Genomic_DNA"/>
</dbReference>
<protein>
    <recommendedName>
        <fullName evidence="3">Apple domain-containing protein</fullName>
    </recommendedName>
</protein>
<keyword evidence="5" id="KW-1185">Reference proteome</keyword>
<dbReference type="InterPro" id="IPR003609">
    <property type="entry name" value="Pan_app"/>
</dbReference>
<keyword evidence="2" id="KW-0732">Signal</keyword>
<proteinExistence type="predicted"/>
<organism evidence="4 5">
    <name type="scientific">Zasmidium cellare</name>
    <name type="common">Wine cellar mold</name>
    <name type="synonym">Racodium cellare</name>
    <dbReference type="NCBI Taxonomy" id="395010"/>
    <lineage>
        <taxon>Eukaryota</taxon>
        <taxon>Fungi</taxon>
        <taxon>Dikarya</taxon>
        <taxon>Ascomycota</taxon>
        <taxon>Pezizomycotina</taxon>
        <taxon>Dothideomycetes</taxon>
        <taxon>Dothideomycetidae</taxon>
        <taxon>Mycosphaerellales</taxon>
        <taxon>Mycosphaerellaceae</taxon>
        <taxon>Zasmidium</taxon>
    </lineage>
</organism>
<sequence>MSSSASLLLVLLAATGLSRAQTPAPVSTVLVTPVPSPTPPSCPGSDGTTYNGPSGSQFVIECGIDHAGGDLSNTRVDTFEECILACDAEPNCVDVSLSGVACYLKDKLGAALFQKDILGARRLSPTSSTTANPSATPAPPSCPSSNSTIFIANSYARFQIGCGYETAGGDMGRVFVVNLEECVQTCDTTEGSCYLKSELGSISPSTGVSYARLTAEKPQCPSPANRTYTASNGKQFVIECDKDYPGGDIDSAVLVSADGTGESWFGQCIERCAANPECVDISLSGAGCYLKGGQLGPASNATGIFGARWIDAPVITPTPTPSPSPIPSAISPVDVGNFEYLACYNDSVGARALRGDFLYGTDEDPMTAQVCAEFCDDSNYFGLEYGQLLILSYSVFDLPDVDWLAGQRNELDWVEQHDE</sequence>
<feature type="chain" id="PRO_5045914891" description="Apple domain-containing protein" evidence="2">
    <location>
        <begin position="21"/>
        <end position="419"/>
    </location>
</feature>
<gene>
    <name evidence="4" type="ORF">PRZ48_013491</name>
</gene>
<feature type="domain" description="Apple" evidence="3">
    <location>
        <begin position="64"/>
        <end position="99"/>
    </location>
</feature>
<feature type="domain" description="Apple" evidence="3">
    <location>
        <begin position="167"/>
        <end position="190"/>
    </location>
</feature>
<feature type="compositionally biased region" description="Low complexity" evidence="1">
    <location>
        <begin position="124"/>
        <end position="135"/>
    </location>
</feature>
<feature type="domain" description="Apple" evidence="3">
    <location>
        <begin position="243"/>
        <end position="288"/>
    </location>
</feature>
<dbReference type="Proteomes" id="UP001305779">
    <property type="component" value="Unassembled WGS sequence"/>
</dbReference>
<reference evidence="4 5" key="1">
    <citation type="journal article" date="2023" name="G3 (Bethesda)">
        <title>A chromosome-level genome assembly of Zasmidium syzygii isolated from banana leaves.</title>
        <authorList>
            <person name="van Westerhoven A.C."/>
            <person name="Mehrabi R."/>
            <person name="Talebi R."/>
            <person name="Steentjes M.B.F."/>
            <person name="Corcolon B."/>
            <person name="Chong P.A."/>
            <person name="Kema G.H.J."/>
            <person name="Seidl M.F."/>
        </authorList>
    </citation>
    <scope>NUCLEOTIDE SEQUENCE [LARGE SCALE GENOMIC DNA]</scope>
    <source>
        <strain evidence="4 5">P124</strain>
    </source>
</reference>
<accession>A0ABR0E1H1</accession>
<dbReference type="Pfam" id="PF14295">
    <property type="entry name" value="PAN_4"/>
    <property type="match status" value="3"/>
</dbReference>
<evidence type="ECO:0000259" key="3">
    <source>
        <dbReference type="Pfam" id="PF14295"/>
    </source>
</evidence>
<evidence type="ECO:0000256" key="2">
    <source>
        <dbReference type="SAM" id="SignalP"/>
    </source>
</evidence>
<evidence type="ECO:0000313" key="4">
    <source>
        <dbReference type="EMBL" id="KAK4495164.1"/>
    </source>
</evidence>